<dbReference type="eggNOG" id="COG1266">
    <property type="taxonomic scope" value="Bacteria"/>
</dbReference>
<keyword evidence="1" id="KW-0472">Membrane</keyword>
<keyword evidence="1" id="KW-1133">Transmembrane helix</keyword>
<dbReference type="PANTHER" id="PTHR43592">
    <property type="entry name" value="CAAX AMINO TERMINAL PROTEASE"/>
    <property type="match status" value="1"/>
</dbReference>
<feature type="transmembrane region" description="Helical" evidence="1">
    <location>
        <begin position="44"/>
        <end position="61"/>
    </location>
</feature>
<name>K6YJ74_9ALTE</name>
<dbReference type="PANTHER" id="PTHR43592:SF15">
    <property type="entry name" value="CAAX AMINO TERMINAL PROTEASE FAMILY PROTEIN"/>
    <property type="match status" value="1"/>
</dbReference>
<dbReference type="EMBL" id="BAEO01000015">
    <property type="protein sequence ID" value="GAC18222.1"/>
    <property type="molecule type" value="Genomic_DNA"/>
</dbReference>
<dbReference type="GO" id="GO:0004175">
    <property type="term" value="F:endopeptidase activity"/>
    <property type="evidence" value="ECO:0007669"/>
    <property type="project" value="UniProtKB-ARBA"/>
</dbReference>
<feature type="domain" description="CAAX prenyl protease 2/Lysostaphin resistance protein A-like" evidence="2">
    <location>
        <begin position="130"/>
        <end position="216"/>
    </location>
</feature>
<feature type="transmembrane region" description="Helical" evidence="1">
    <location>
        <begin position="6"/>
        <end position="23"/>
    </location>
</feature>
<dbReference type="Pfam" id="PF02517">
    <property type="entry name" value="Rce1-like"/>
    <property type="match status" value="1"/>
</dbReference>
<comment type="caution">
    <text evidence="3">The sequence shown here is derived from an EMBL/GenBank/DDBJ whole genome shotgun (WGS) entry which is preliminary data.</text>
</comment>
<dbReference type="GO" id="GO:0080120">
    <property type="term" value="P:CAAX-box protein maturation"/>
    <property type="evidence" value="ECO:0007669"/>
    <property type="project" value="UniProtKB-ARBA"/>
</dbReference>
<evidence type="ECO:0000313" key="3">
    <source>
        <dbReference type="EMBL" id="GAC18222.1"/>
    </source>
</evidence>
<feature type="transmembrane region" description="Helical" evidence="1">
    <location>
        <begin position="73"/>
        <end position="95"/>
    </location>
</feature>
<evidence type="ECO:0000313" key="4">
    <source>
        <dbReference type="Proteomes" id="UP000006327"/>
    </source>
</evidence>
<feature type="transmembrane region" description="Helical" evidence="1">
    <location>
        <begin position="130"/>
        <end position="153"/>
    </location>
</feature>
<gene>
    <name evidence="3" type="ORF">GARC_1242</name>
</gene>
<evidence type="ECO:0000259" key="2">
    <source>
        <dbReference type="Pfam" id="PF02517"/>
    </source>
</evidence>
<evidence type="ECO:0000256" key="1">
    <source>
        <dbReference type="SAM" id="Phobius"/>
    </source>
</evidence>
<proteinExistence type="predicted"/>
<feature type="transmembrane region" description="Helical" evidence="1">
    <location>
        <begin position="190"/>
        <end position="214"/>
    </location>
</feature>
<keyword evidence="4" id="KW-1185">Reference proteome</keyword>
<keyword evidence="1" id="KW-0812">Transmembrane</keyword>
<protein>
    <recommendedName>
        <fullName evidence="2">CAAX prenyl protease 2/Lysostaphin resistance protein A-like domain-containing protein</fullName>
    </recommendedName>
</protein>
<feature type="transmembrane region" description="Helical" evidence="1">
    <location>
        <begin position="159"/>
        <end position="178"/>
    </location>
</feature>
<reference evidence="3 4" key="1">
    <citation type="journal article" date="2017" name="Antonie Van Leeuwenhoek">
        <title>Rhizobium rhizosphaerae sp. nov., a novel species isolated from rice rhizosphere.</title>
        <authorList>
            <person name="Zhao J.J."/>
            <person name="Zhang J."/>
            <person name="Zhang R.J."/>
            <person name="Zhang C.W."/>
            <person name="Yin H.Q."/>
            <person name="Zhang X.X."/>
        </authorList>
    </citation>
    <scope>NUCLEOTIDE SEQUENCE [LARGE SCALE GENOMIC DNA]</scope>
    <source>
        <strain evidence="3 4">BSs20135</strain>
    </source>
</reference>
<accession>K6YJ74</accession>
<dbReference type="Proteomes" id="UP000006327">
    <property type="component" value="Unassembled WGS sequence"/>
</dbReference>
<dbReference type="STRING" id="493475.GARC_1242"/>
<organism evidence="3 4">
    <name type="scientific">Paraglaciecola arctica BSs20135</name>
    <dbReference type="NCBI Taxonomy" id="493475"/>
    <lineage>
        <taxon>Bacteria</taxon>
        <taxon>Pseudomonadati</taxon>
        <taxon>Pseudomonadota</taxon>
        <taxon>Gammaproteobacteria</taxon>
        <taxon>Alteromonadales</taxon>
        <taxon>Alteromonadaceae</taxon>
        <taxon>Paraglaciecola</taxon>
    </lineage>
</organism>
<dbReference type="InterPro" id="IPR003675">
    <property type="entry name" value="Rce1/LyrA-like_dom"/>
</dbReference>
<sequence length="242" mass="27667">MAYLEYLLWGYFILNPIYIYLTYEQEKQSVVAQPAKLVAMYRSWMLYLWLPVLVLMVLLNQTEISLNDIGLQWHWELANLLCVAALLVLCGYFLLSLKQLNENTDNHPTIRKQLAYIQWMTPSTSKEARYFILGLSISAGICEEILFRGYLMLVLGDYFPTYAVVIISSLIFGLPHIYQGAIHILRTAIVGATMALIYLFTDSIIIPILLHAVFDMYGGAMAYIVFSNEPQQIANENTCNDP</sequence>
<dbReference type="AlphaFoldDB" id="K6YJ74"/>
<dbReference type="RefSeq" id="WP_007617852.1">
    <property type="nucleotide sequence ID" value="NZ_BAEO01000015.1"/>
</dbReference>
<dbReference type="OrthoDB" id="118729at2"/>